<dbReference type="Proteomes" id="UP000199403">
    <property type="component" value="Unassembled WGS sequence"/>
</dbReference>
<evidence type="ECO:0000256" key="4">
    <source>
        <dbReference type="ARBA" id="ARBA00023136"/>
    </source>
</evidence>
<accession>A0A1H7BPA8</accession>
<name>A0A1H7BPA8_9BACT</name>
<comment type="subcellular location">
    <subcellularLocation>
        <location evidence="1">Cell outer membrane</location>
    </subcellularLocation>
</comment>
<dbReference type="InterPro" id="IPR012944">
    <property type="entry name" value="SusD_RagB_dom"/>
</dbReference>
<dbReference type="PROSITE" id="PS51257">
    <property type="entry name" value="PROKAR_LIPOPROTEIN"/>
    <property type="match status" value="1"/>
</dbReference>
<dbReference type="EMBL" id="FNZH01000011">
    <property type="protein sequence ID" value="SEJ75245.1"/>
    <property type="molecule type" value="Genomic_DNA"/>
</dbReference>
<dbReference type="Gene3D" id="1.25.40.390">
    <property type="match status" value="1"/>
</dbReference>
<evidence type="ECO:0000259" key="8">
    <source>
        <dbReference type="Pfam" id="PF14322"/>
    </source>
</evidence>
<dbReference type="Gene3D" id="1.25.40.900">
    <property type="match status" value="1"/>
</dbReference>
<organism evidence="9 10">
    <name type="scientific">Cyclobacterium xiamenense</name>
    <dbReference type="NCBI Taxonomy" id="1297121"/>
    <lineage>
        <taxon>Bacteria</taxon>
        <taxon>Pseudomonadati</taxon>
        <taxon>Bacteroidota</taxon>
        <taxon>Cytophagia</taxon>
        <taxon>Cytophagales</taxon>
        <taxon>Cyclobacteriaceae</taxon>
        <taxon>Cyclobacterium</taxon>
    </lineage>
</organism>
<dbReference type="Gene3D" id="2.20.20.130">
    <property type="match status" value="1"/>
</dbReference>
<feature type="domain" description="RagB/SusD" evidence="7">
    <location>
        <begin position="324"/>
        <end position="457"/>
    </location>
</feature>
<dbReference type="GO" id="GO:0009279">
    <property type="term" value="C:cell outer membrane"/>
    <property type="evidence" value="ECO:0007669"/>
    <property type="project" value="UniProtKB-SubCell"/>
</dbReference>
<dbReference type="AlphaFoldDB" id="A0A1H7BPA8"/>
<evidence type="ECO:0000256" key="1">
    <source>
        <dbReference type="ARBA" id="ARBA00004442"/>
    </source>
</evidence>
<reference evidence="10" key="1">
    <citation type="submission" date="2016-10" db="EMBL/GenBank/DDBJ databases">
        <authorList>
            <person name="Varghese N."/>
            <person name="Submissions S."/>
        </authorList>
    </citation>
    <scope>NUCLEOTIDE SEQUENCE [LARGE SCALE GENOMIC DNA]</scope>
    <source>
        <strain evidence="10">IBRC-M 10761</strain>
    </source>
</reference>
<dbReference type="InterPro" id="IPR011990">
    <property type="entry name" value="TPR-like_helical_dom_sf"/>
</dbReference>
<evidence type="ECO:0000256" key="3">
    <source>
        <dbReference type="ARBA" id="ARBA00022729"/>
    </source>
</evidence>
<dbReference type="SUPFAM" id="SSF48452">
    <property type="entry name" value="TPR-like"/>
    <property type="match status" value="1"/>
</dbReference>
<keyword evidence="4" id="KW-0472">Membrane</keyword>
<dbReference type="Pfam" id="PF14322">
    <property type="entry name" value="SusD-like_3"/>
    <property type="match status" value="1"/>
</dbReference>
<comment type="similarity">
    <text evidence="2">Belongs to the SusD family.</text>
</comment>
<evidence type="ECO:0000259" key="7">
    <source>
        <dbReference type="Pfam" id="PF07980"/>
    </source>
</evidence>
<keyword evidence="10" id="KW-1185">Reference proteome</keyword>
<keyword evidence="3 6" id="KW-0732">Signal</keyword>
<keyword evidence="5" id="KW-0998">Cell outer membrane</keyword>
<evidence type="ECO:0000256" key="5">
    <source>
        <dbReference type="ARBA" id="ARBA00023237"/>
    </source>
</evidence>
<feature type="domain" description="SusD-like N-terminal" evidence="8">
    <location>
        <begin position="25"/>
        <end position="230"/>
    </location>
</feature>
<dbReference type="Pfam" id="PF07980">
    <property type="entry name" value="SusD_RagB"/>
    <property type="match status" value="1"/>
</dbReference>
<dbReference type="RefSeq" id="WP_092178533.1">
    <property type="nucleotide sequence ID" value="NZ_FNZH01000011.1"/>
</dbReference>
<dbReference type="OrthoDB" id="621570at2"/>
<evidence type="ECO:0000256" key="6">
    <source>
        <dbReference type="SAM" id="SignalP"/>
    </source>
</evidence>
<evidence type="ECO:0000313" key="10">
    <source>
        <dbReference type="Proteomes" id="UP000199403"/>
    </source>
</evidence>
<evidence type="ECO:0000256" key="2">
    <source>
        <dbReference type="ARBA" id="ARBA00006275"/>
    </source>
</evidence>
<feature type="signal peptide" evidence="6">
    <location>
        <begin position="1"/>
        <end position="22"/>
    </location>
</feature>
<dbReference type="InterPro" id="IPR033985">
    <property type="entry name" value="SusD-like_N"/>
</dbReference>
<feature type="chain" id="PRO_5011542184" evidence="6">
    <location>
        <begin position="23"/>
        <end position="459"/>
    </location>
</feature>
<evidence type="ECO:0000313" key="9">
    <source>
        <dbReference type="EMBL" id="SEJ75245.1"/>
    </source>
</evidence>
<gene>
    <name evidence="9" type="ORF">SAMN05192553_11147</name>
</gene>
<protein>
    <submittedName>
        <fullName evidence="9">SusD family protein</fullName>
    </submittedName>
</protein>
<dbReference type="STRING" id="1416801.SAMN05192553_11147"/>
<proteinExistence type="inferred from homology"/>
<dbReference type="CDD" id="cd08977">
    <property type="entry name" value="SusD"/>
    <property type="match status" value="1"/>
</dbReference>
<sequence length="459" mass="51798">MKYTTIHLSLILGASLLIGACADQLDLQPAQSVDQEIALNSDANIKRVLIGAYADLRDEDLWGGRTLLYAEMLSANGEIRWEGTFNQPREVYNKSIFTNNSFVTDTWLRAYSAINVCNNILEVINLVDEADRDRVRGEALFIRGAVYFELVKLYGLPYAAGNTGTNLAVPLVLNPTREVSEEDQAPRNTVEEVYQQVVSDLETAEGLLPETNGFFARNYVASALLSRVYLQMERFADARDAANRAIDLATANGKGLVNQYMAAFNNEADSQEDLFTIQVNAQDPDNSMHLFYSTPEFGGRDGDITILSSHINQYEPGDDRLEQFVVRAGETRTDKWREQFRNVKIIRLAEMYLTRAEANFREGTSIGATPLEDINRIRLRVNLPEKTSLSLDEILQERKLELAHEGHFIHDSKRTRREIQDNNTPTLQYPYDDPKLVFPIPQREMDANSSLIQNPGYGG</sequence>